<reference evidence="2 3" key="1">
    <citation type="submission" date="2022-04" db="EMBL/GenBank/DDBJ databases">
        <title>Gracilibacillus sp. isolated from saltern.</title>
        <authorList>
            <person name="Won M."/>
            <person name="Lee C.-M."/>
            <person name="Woen H.-Y."/>
            <person name="Kwon S.-W."/>
        </authorList>
    </citation>
    <scope>NUCLEOTIDE SEQUENCE [LARGE SCALE GENOMIC DNA]</scope>
    <source>
        <strain evidence="2 3">SSWR10-1</strain>
    </source>
</reference>
<dbReference type="SUPFAM" id="SSF52540">
    <property type="entry name" value="P-loop containing nucleoside triphosphate hydrolases"/>
    <property type="match status" value="1"/>
</dbReference>
<evidence type="ECO:0000313" key="3">
    <source>
        <dbReference type="Proteomes" id="UP000831782"/>
    </source>
</evidence>
<dbReference type="Gene3D" id="3.40.50.300">
    <property type="entry name" value="P-loop containing nucleotide triphosphate hydrolases"/>
    <property type="match status" value="2"/>
</dbReference>
<evidence type="ECO:0000313" key="2">
    <source>
        <dbReference type="EMBL" id="UOQ47205.1"/>
    </source>
</evidence>
<dbReference type="RefSeq" id="WP_244716132.1">
    <property type="nucleotide sequence ID" value="NZ_CP095072.1"/>
</dbReference>
<name>A0ABY4ES76_9BACI</name>
<feature type="domain" description="Endonuclease GajA/Old nuclease/RecF-like AAA" evidence="1">
    <location>
        <begin position="18"/>
        <end position="410"/>
    </location>
</feature>
<sequence>MIYKLQINELNGEKDNNKNIRFYNDLTILVGDNGSGKTTCLDILNSILTNSYLKLFNHEFSSIILDTSNEVISISKTNAEILNVKISTSNDVFEFKVMNNRDESESPEPFVNFNSIYFPTFRRIETDFLELSNSLYRNSINQLHRHEEYVGKRYIEDLSIRLSEQNRIILGLTNKDINKLISKKWNEVIEFEKTKLNQLIKDFFLSLVDISMIDNGFPLTNNIEIDEINNGLENLFVTAGYIERDDISSLNMIKEYTNSIEWSKKTLETPNSNDNITEALKVMISYEKVEKLIQMYNEAHKEISKKKAQFDNLKMTLSKFLNKKVELEDGNLIFIKKGRILKYEDLSAGEKQLVALFVYTKLSADNESIVIIDEPELSLHIKWQRELIEALMDGENDKQFIISTHSPFIISNSHKHIYELGEVGEYSYEF</sequence>
<evidence type="ECO:0000259" key="1">
    <source>
        <dbReference type="Pfam" id="PF13175"/>
    </source>
</evidence>
<dbReference type="Pfam" id="PF13175">
    <property type="entry name" value="AAA_15"/>
    <property type="match status" value="1"/>
</dbReference>
<keyword evidence="3" id="KW-1185">Reference proteome</keyword>
<dbReference type="InterPro" id="IPR041685">
    <property type="entry name" value="AAA_GajA/Old/RecF-like"/>
</dbReference>
<keyword evidence="2" id="KW-0547">Nucleotide-binding</keyword>
<gene>
    <name evidence="2" type="ORF">MUN88_14130</name>
</gene>
<organism evidence="2 3">
    <name type="scientific">Gracilibacillus caseinilyticus</name>
    <dbReference type="NCBI Taxonomy" id="2932256"/>
    <lineage>
        <taxon>Bacteria</taxon>
        <taxon>Bacillati</taxon>
        <taxon>Bacillota</taxon>
        <taxon>Bacilli</taxon>
        <taxon>Bacillales</taxon>
        <taxon>Bacillaceae</taxon>
        <taxon>Gracilibacillus</taxon>
    </lineage>
</organism>
<dbReference type="GO" id="GO:0005524">
    <property type="term" value="F:ATP binding"/>
    <property type="evidence" value="ECO:0007669"/>
    <property type="project" value="UniProtKB-KW"/>
</dbReference>
<dbReference type="PANTHER" id="PTHR43581:SF2">
    <property type="entry name" value="EXCINUCLEASE ATPASE SUBUNIT"/>
    <property type="match status" value="1"/>
</dbReference>
<dbReference type="EMBL" id="CP095072">
    <property type="protein sequence ID" value="UOQ47205.1"/>
    <property type="molecule type" value="Genomic_DNA"/>
</dbReference>
<dbReference type="PANTHER" id="PTHR43581">
    <property type="entry name" value="ATP/GTP PHOSPHATASE"/>
    <property type="match status" value="1"/>
</dbReference>
<keyword evidence="2" id="KW-0067">ATP-binding</keyword>
<protein>
    <submittedName>
        <fullName evidence="2">ATP-binding protein</fullName>
    </submittedName>
</protein>
<dbReference type="InterPro" id="IPR027417">
    <property type="entry name" value="P-loop_NTPase"/>
</dbReference>
<proteinExistence type="predicted"/>
<dbReference type="InterPro" id="IPR051396">
    <property type="entry name" value="Bact_Antivir_Def_Nuclease"/>
</dbReference>
<dbReference type="Proteomes" id="UP000831782">
    <property type="component" value="Chromosome"/>
</dbReference>
<accession>A0ABY4ES76</accession>